<comment type="similarity">
    <text evidence="1 4">Belongs to the glycosyl hydrolase 17 family.</text>
</comment>
<protein>
    <recommendedName>
        <fullName evidence="7">Glucan endo-1,3-beta-D-glucosidase</fullName>
    </recommendedName>
</protein>
<dbReference type="AlphaFoldDB" id="A0A835HG44"/>
<dbReference type="InterPro" id="IPR017853">
    <property type="entry name" value="GH"/>
</dbReference>
<gene>
    <name evidence="5" type="ORF">IFM89_021869</name>
</gene>
<name>A0A835HG44_9MAGN</name>
<dbReference type="Pfam" id="PF00332">
    <property type="entry name" value="Glyco_hydro_17"/>
    <property type="match status" value="1"/>
</dbReference>
<keyword evidence="6" id="KW-1185">Reference proteome</keyword>
<reference evidence="5 6" key="1">
    <citation type="submission" date="2020-10" db="EMBL/GenBank/DDBJ databases">
        <title>The Coptis chinensis genome and diversification of protoberbering-type alkaloids.</title>
        <authorList>
            <person name="Wang B."/>
            <person name="Shu S."/>
            <person name="Song C."/>
            <person name="Liu Y."/>
        </authorList>
    </citation>
    <scope>NUCLEOTIDE SEQUENCE [LARGE SCALE GENOMIC DNA]</scope>
    <source>
        <strain evidence="5">HL-2020</strain>
        <tissue evidence="5">Leaf</tissue>
    </source>
</reference>
<keyword evidence="2" id="KW-0378">Hydrolase</keyword>
<comment type="caution">
    <text evidence="5">The sequence shown here is derived from an EMBL/GenBank/DDBJ whole genome shotgun (WGS) entry which is preliminary data.</text>
</comment>
<evidence type="ECO:0000256" key="2">
    <source>
        <dbReference type="ARBA" id="ARBA00022801"/>
    </source>
</evidence>
<dbReference type="InterPro" id="IPR000490">
    <property type="entry name" value="Glyco_hydro_17"/>
</dbReference>
<evidence type="ECO:0000256" key="1">
    <source>
        <dbReference type="ARBA" id="ARBA00008773"/>
    </source>
</evidence>
<dbReference type="OrthoDB" id="1925895at2759"/>
<dbReference type="Proteomes" id="UP000631114">
    <property type="component" value="Unassembled WGS sequence"/>
</dbReference>
<organism evidence="5 6">
    <name type="scientific">Coptis chinensis</name>
    <dbReference type="NCBI Taxonomy" id="261450"/>
    <lineage>
        <taxon>Eukaryota</taxon>
        <taxon>Viridiplantae</taxon>
        <taxon>Streptophyta</taxon>
        <taxon>Embryophyta</taxon>
        <taxon>Tracheophyta</taxon>
        <taxon>Spermatophyta</taxon>
        <taxon>Magnoliopsida</taxon>
        <taxon>Ranunculales</taxon>
        <taxon>Ranunculaceae</taxon>
        <taxon>Coptidoideae</taxon>
        <taxon>Coptis</taxon>
    </lineage>
</organism>
<evidence type="ECO:0000256" key="3">
    <source>
        <dbReference type="ARBA" id="ARBA00023295"/>
    </source>
</evidence>
<dbReference type="InterPro" id="IPR044965">
    <property type="entry name" value="Glyco_hydro_17_plant"/>
</dbReference>
<dbReference type="GO" id="GO:0005975">
    <property type="term" value="P:carbohydrate metabolic process"/>
    <property type="evidence" value="ECO:0007669"/>
    <property type="project" value="InterPro"/>
</dbReference>
<accession>A0A835HG44</accession>
<sequence length="231" mass="26128">MQTWLRLVPTMRRINRSLKTFKLSNIKVSTTIAIDVLESSSTSSFQPSNATFRSDIKVSVMKPMLQFLNQTKSSFHYDVYPYFAWSTNPHVFDLEYALLKGGEKSRYTDPVTKLTYTNLLDQLIDSAIFAMNKLGFPDIKLTIAETGWPTAGDKNEVGANIHNAAIYNRNLVRKLSAKPLVGTPARPGVVIPTFIFALFNENQKPGPTTERHWGLFYPNETQVYKITLNGE</sequence>
<dbReference type="GO" id="GO:0004553">
    <property type="term" value="F:hydrolase activity, hydrolyzing O-glycosyl compounds"/>
    <property type="evidence" value="ECO:0007669"/>
    <property type="project" value="InterPro"/>
</dbReference>
<dbReference type="EMBL" id="JADFTS010000007">
    <property type="protein sequence ID" value="KAF9597784.1"/>
    <property type="molecule type" value="Genomic_DNA"/>
</dbReference>
<evidence type="ECO:0000313" key="6">
    <source>
        <dbReference type="Proteomes" id="UP000631114"/>
    </source>
</evidence>
<evidence type="ECO:0000313" key="5">
    <source>
        <dbReference type="EMBL" id="KAF9597784.1"/>
    </source>
</evidence>
<keyword evidence="3" id="KW-0326">Glycosidase</keyword>
<dbReference type="PANTHER" id="PTHR32227">
    <property type="entry name" value="GLUCAN ENDO-1,3-BETA-GLUCOSIDASE BG1-RELATED-RELATED"/>
    <property type="match status" value="1"/>
</dbReference>
<dbReference type="Gene3D" id="3.20.20.80">
    <property type="entry name" value="Glycosidases"/>
    <property type="match status" value="1"/>
</dbReference>
<evidence type="ECO:0000256" key="4">
    <source>
        <dbReference type="RuleBase" id="RU004335"/>
    </source>
</evidence>
<dbReference type="SUPFAM" id="SSF51445">
    <property type="entry name" value="(Trans)glycosidases"/>
    <property type="match status" value="1"/>
</dbReference>
<proteinExistence type="inferred from homology"/>
<evidence type="ECO:0008006" key="7">
    <source>
        <dbReference type="Google" id="ProtNLM"/>
    </source>
</evidence>